<dbReference type="AlphaFoldDB" id="A0A916K350"/>
<dbReference type="Proteomes" id="UP000693672">
    <property type="component" value="Unassembled WGS sequence"/>
</dbReference>
<organism evidence="2 3">
    <name type="scientific">Paenibacillus solanacearum</name>
    <dbReference type="NCBI Taxonomy" id="2048548"/>
    <lineage>
        <taxon>Bacteria</taxon>
        <taxon>Bacillati</taxon>
        <taxon>Bacillota</taxon>
        <taxon>Bacilli</taxon>
        <taxon>Bacillales</taxon>
        <taxon>Paenibacillaceae</taxon>
        <taxon>Paenibacillus</taxon>
    </lineage>
</organism>
<accession>A0A916K350</accession>
<name>A0A916K350_9BACL</name>
<proteinExistence type="predicted"/>
<comment type="caution">
    <text evidence="2">The sequence shown here is derived from an EMBL/GenBank/DDBJ whole genome shotgun (WGS) entry which is preliminary data.</text>
</comment>
<protein>
    <submittedName>
        <fullName evidence="2">Uncharacterized protein</fullName>
    </submittedName>
</protein>
<keyword evidence="3" id="KW-1185">Reference proteome</keyword>
<feature type="coiled-coil region" evidence="1">
    <location>
        <begin position="4"/>
        <end position="31"/>
    </location>
</feature>
<gene>
    <name evidence="2" type="ORF">PAESOLCIP111_02167</name>
</gene>
<evidence type="ECO:0000313" key="3">
    <source>
        <dbReference type="Proteomes" id="UP000693672"/>
    </source>
</evidence>
<dbReference type="EMBL" id="CAJVAS010000007">
    <property type="protein sequence ID" value="CAG7618968.1"/>
    <property type="molecule type" value="Genomic_DNA"/>
</dbReference>
<keyword evidence="1" id="KW-0175">Coiled coil</keyword>
<evidence type="ECO:0000256" key="1">
    <source>
        <dbReference type="SAM" id="Coils"/>
    </source>
</evidence>
<sequence>MRTENQVKRKLNELNALKKSVDERLASAKASGREAEVSSLEAQSAQLEELAGLLEWVLNAPIGRYHA</sequence>
<reference evidence="2" key="1">
    <citation type="submission" date="2021-06" db="EMBL/GenBank/DDBJ databases">
        <authorList>
            <person name="Criscuolo A."/>
        </authorList>
    </citation>
    <scope>NUCLEOTIDE SEQUENCE</scope>
    <source>
        <strain evidence="2">CIP111600</strain>
    </source>
</reference>
<evidence type="ECO:0000313" key="2">
    <source>
        <dbReference type="EMBL" id="CAG7618968.1"/>
    </source>
</evidence>
<dbReference type="RefSeq" id="WP_218091950.1">
    <property type="nucleotide sequence ID" value="NZ_CAJVAS010000007.1"/>
</dbReference>